<evidence type="ECO:0000256" key="2">
    <source>
        <dbReference type="SAM" id="Coils"/>
    </source>
</evidence>
<dbReference type="Pfam" id="PF25954">
    <property type="entry name" value="Beta-barrel_RND_2"/>
    <property type="match status" value="1"/>
</dbReference>
<dbReference type="AlphaFoldDB" id="A0A4R1B466"/>
<dbReference type="Gene3D" id="2.40.50.100">
    <property type="match status" value="1"/>
</dbReference>
<dbReference type="Gene3D" id="1.10.287.470">
    <property type="entry name" value="Helix hairpin bin"/>
    <property type="match status" value="1"/>
</dbReference>
<evidence type="ECO:0000259" key="4">
    <source>
        <dbReference type="Pfam" id="PF25954"/>
    </source>
</evidence>
<dbReference type="RefSeq" id="WP_131447766.1">
    <property type="nucleotide sequence ID" value="NZ_SJZB01000042.1"/>
</dbReference>
<evidence type="ECO:0000256" key="1">
    <source>
        <dbReference type="ARBA" id="ARBA00009477"/>
    </source>
</evidence>
<dbReference type="Pfam" id="PF25975">
    <property type="entry name" value="CzcB_C"/>
    <property type="match status" value="1"/>
</dbReference>
<feature type="domain" description="CzcB-like C-terminal circularly permuted SH3-like" evidence="5">
    <location>
        <begin position="284"/>
        <end position="339"/>
    </location>
</feature>
<evidence type="ECO:0000259" key="5">
    <source>
        <dbReference type="Pfam" id="PF25975"/>
    </source>
</evidence>
<dbReference type="NCBIfam" id="TIGR01730">
    <property type="entry name" value="RND_mfp"/>
    <property type="match status" value="1"/>
</dbReference>
<dbReference type="PANTHER" id="PTHR30469:SF15">
    <property type="entry name" value="HLYD FAMILY OF SECRETION PROTEINS"/>
    <property type="match status" value="1"/>
</dbReference>
<reference evidence="6 7" key="1">
    <citation type="submission" date="2019-03" db="EMBL/GenBank/DDBJ databases">
        <title>Genome sequence of Thiobacillaceae bacterium LSR1, a sulfur-oxidizing bacterium isolated from freshwater sediment.</title>
        <authorList>
            <person name="Li S."/>
        </authorList>
    </citation>
    <scope>NUCLEOTIDE SEQUENCE [LARGE SCALE GENOMIC DNA]</scope>
    <source>
        <strain evidence="6 7">LSR1</strain>
    </source>
</reference>
<keyword evidence="2" id="KW-0175">Coiled coil</keyword>
<comment type="similarity">
    <text evidence="1">Belongs to the membrane fusion protein (MFP) (TC 8.A.1) family.</text>
</comment>
<feature type="coiled-coil region" evidence="2">
    <location>
        <begin position="100"/>
        <end position="127"/>
    </location>
</feature>
<dbReference type="OrthoDB" id="9783047at2"/>
<proteinExistence type="inferred from homology"/>
<dbReference type="InterPro" id="IPR058649">
    <property type="entry name" value="CzcB_C"/>
</dbReference>
<dbReference type="Pfam" id="PF25917">
    <property type="entry name" value="BSH_RND"/>
    <property type="match status" value="1"/>
</dbReference>
<dbReference type="SUPFAM" id="SSF111369">
    <property type="entry name" value="HlyD-like secretion proteins"/>
    <property type="match status" value="1"/>
</dbReference>
<name>A0A4R1B466_9PROT</name>
<feature type="domain" description="CusB-like beta-barrel" evidence="4">
    <location>
        <begin position="207"/>
        <end position="277"/>
    </location>
</feature>
<dbReference type="InterPro" id="IPR006143">
    <property type="entry name" value="RND_pump_MFP"/>
</dbReference>
<evidence type="ECO:0000313" key="6">
    <source>
        <dbReference type="EMBL" id="TCJ12884.1"/>
    </source>
</evidence>
<keyword evidence="7" id="KW-1185">Reference proteome</keyword>
<dbReference type="GO" id="GO:0015562">
    <property type="term" value="F:efflux transmembrane transporter activity"/>
    <property type="evidence" value="ECO:0007669"/>
    <property type="project" value="TreeGrafter"/>
</dbReference>
<dbReference type="InterPro" id="IPR058792">
    <property type="entry name" value="Beta-barrel_RND_2"/>
</dbReference>
<dbReference type="Proteomes" id="UP000295443">
    <property type="component" value="Unassembled WGS sequence"/>
</dbReference>
<feature type="domain" description="Multidrug resistance protein MdtA-like barrel-sandwich hybrid" evidence="3">
    <location>
        <begin position="60"/>
        <end position="193"/>
    </location>
</feature>
<dbReference type="EMBL" id="SJZB01000042">
    <property type="protein sequence ID" value="TCJ12884.1"/>
    <property type="molecule type" value="Genomic_DNA"/>
</dbReference>
<evidence type="ECO:0000259" key="3">
    <source>
        <dbReference type="Pfam" id="PF25917"/>
    </source>
</evidence>
<dbReference type="Gene3D" id="2.40.420.20">
    <property type="match status" value="1"/>
</dbReference>
<evidence type="ECO:0000313" key="7">
    <source>
        <dbReference type="Proteomes" id="UP000295443"/>
    </source>
</evidence>
<comment type="caution">
    <text evidence="6">The sequence shown here is derived from an EMBL/GenBank/DDBJ whole genome shotgun (WGS) entry which is preliminary data.</text>
</comment>
<protein>
    <submittedName>
        <fullName evidence="6">Efflux RND transporter periplasmic adaptor subunit</fullName>
    </submittedName>
</protein>
<dbReference type="PANTHER" id="PTHR30469">
    <property type="entry name" value="MULTIDRUG RESISTANCE PROTEIN MDTA"/>
    <property type="match status" value="1"/>
</dbReference>
<dbReference type="PROSITE" id="PS51257">
    <property type="entry name" value="PROKAR_LIPOPROTEIN"/>
    <property type="match status" value="1"/>
</dbReference>
<dbReference type="GO" id="GO:1990281">
    <property type="term" value="C:efflux pump complex"/>
    <property type="evidence" value="ECO:0007669"/>
    <property type="project" value="TreeGrafter"/>
</dbReference>
<gene>
    <name evidence="6" type="ORF">EZJ19_11660</name>
</gene>
<dbReference type="Gene3D" id="2.40.30.170">
    <property type="match status" value="1"/>
</dbReference>
<organism evidence="6 7">
    <name type="scientific">Parasulfuritortus cantonensis</name>
    <dbReference type="NCBI Taxonomy" id="2528202"/>
    <lineage>
        <taxon>Bacteria</taxon>
        <taxon>Pseudomonadati</taxon>
        <taxon>Pseudomonadota</taxon>
        <taxon>Betaproteobacteria</taxon>
        <taxon>Nitrosomonadales</taxon>
        <taxon>Thiobacillaceae</taxon>
        <taxon>Parasulfuritortus</taxon>
    </lineage>
</organism>
<dbReference type="InterPro" id="IPR058625">
    <property type="entry name" value="MdtA-like_BSH"/>
</dbReference>
<accession>A0A4R1B466</accession>
<sequence>MNKLHPLVFALALTVAGCGGHDKSAAEPAHNTVKASVITLQPVDADVMSAMPGTVVALESVKVASRLMGYIKNIAVAEGQPVKAGERLFTIDPLDIEGGVAQARLGLDQAEKAMQDAKADYERFDALYKDEVVTRQQYEKMKLNYEIATARAGQAKAGLNTAQGQMKYAVVGSPINGVVTQKLANEGDIAAPGYPVLLVENQSRLQVQTTVPEAIYAGLKVGAPIRVEVDGMAEPLEGKLARLSPAADPMTHTHLVKIDVAAPGLRSGAFARVLFATGRQSVLRVPHEAVLNRAGITGVFVVDAKGVAQYRMVRTGREEAGQVEILSGLSAGERVVTGNGAAVNNGDTVQG</sequence>